<organism evidence="3 4">
    <name type="scientific">Nitratireductor thuwali</name>
    <dbReference type="NCBI Taxonomy" id="2267699"/>
    <lineage>
        <taxon>Bacteria</taxon>
        <taxon>Pseudomonadati</taxon>
        <taxon>Pseudomonadota</taxon>
        <taxon>Alphaproteobacteria</taxon>
        <taxon>Hyphomicrobiales</taxon>
        <taxon>Phyllobacteriaceae</taxon>
        <taxon>Nitratireductor</taxon>
    </lineage>
</organism>
<feature type="signal peptide" evidence="2">
    <location>
        <begin position="1"/>
        <end position="34"/>
    </location>
</feature>
<dbReference type="EMBL" id="CP030941">
    <property type="protein sequence ID" value="UUP15882.1"/>
    <property type="molecule type" value="Genomic_DNA"/>
</dbReference>
<evidence type="ECO:0000313" key="4">
    <source>
        <dbReference type="Proteomes" id="UP001342418"/>
    </source>
</evidence>
<keyword evidence="4" id="KW-1185">Reference proteome</keyword>
<gene>
    <name evidence="3" type="ORF">NTH_00321</name>
</gene>
<dbReference type="PROSITE" id="PS51257">
    <property type="entry name" value="PROKAR_LIPOPROTEIN"/>
    <property type="match status" value="1"/>
</dbReference>
<evidence type="ECO:0000256" key="2">
    <source>
        <dbReference type="SAM" id="SignalP"/>
    </source>
</evidence>
<evidence type="ECO:0008006" key="5">
    <source>
        <dbReference type="Google" id="ProtNLM"/>
    </source>
</evidence>
<protein>
    <recommendedName>
        <fullName evidence="5">DUF4398 domain-containing protein</fullName>
    </recommendedName>
</protein>
<sequence>MKIANSRRNYCMIAVRAASGAGFALALASCSTTALEEIAPQSAAAVRPPAIAQPRQPDGYPNLNVRSEPASAQLSDEDRAALTGDLAAARARQGAAASAGQAASERERLRRLALRHGDEALGAIEATE</sequence>
<evidence type="ECO:0000256" key="1">
    <source>
        <dbReference type="SAM" id="MobiDB-lite"/>
    </source>
</evidence>
<evidence type="ECO:0000313" key="3">
    <source>
        <dbReference type="EMBL" id="UUP15882.1"/>
    </source>
</evidence>
<keyword evidence="2" id="KW-0732">Signal</keyword>
<accession>A0ABY5MGM3</accession>
<feature type="chain" id="PRO_5045465100" description="DUF4398 domain-containing protein" evidence="2">
    <location>
        <begin position="35"/>
        <end position="128"/>
    </location>
</feature>
<dbReference type="RefSeq" id="WP_338528351.1">
    <property type="nucleotide sequence ID" value="NZ_CP030941.1"/>
</dbReference>
<name>A0ABY5MGM3_9HYPH</name>
<proteinExistence type="predicted"/>
<dbReference type="Proteomes" id="UP001342418">
    <property type="component" value="Chromosome"/>
</dbReference>
<feature type="region of interest" description="Disordered" evidence="1">
    <location>
        <begin position="41"/>
        <end position="77"/>
    </location>
</feature>
<reference evidence="3 4" key="1">
    <citation type="submission" date="2018-07" db="EMBL/GenBank/DDBJ databases">
        <title>Genome sequence of Nitratireductor thuwali#1536.</title>
        <authorList>
            <person name="Michoud G."/>
            <person name="Merlino G."/>
            <person name="Sefrji F.O."/>
            <person name="Daffonchio D."/>
        </authorList>
    </citation>
    <scope>NUCLEOTIDE SEQUENCE [LARGE SCALE GENOMIC DNA]</scope>
    <source>
        <strain evidence="4">Nit1536</strain>
    </source>
</reference>